<dbReference type="EMBL" id="BAAABY010000030">
    <property type="protein sequence ID" value="GAA0473692.1"/>
    <property type="molecule type" value="Genomic_DNA"/>
</dbReference>
<dbReference type="Pfam" id="PF07228">
    <property type="entry name" value="SpoIIE"/>
    <property type="match status" value="1"/>
</dbReference>
<dbReference type="SMART" id="SM00331">
    <property type="entry name" value="PP2C_SIG"/>
    <property type="match status" value="1"/>
</dbReference>
<dbReference type="Proteomes" id="UP001500909">
    <property type="component" value="Unassembled WGS sequence"/>
</dbReference>
<evidence type="ECO:0000256" key="1">
    <source>
        <dbReference type="ARBA" id="ARBA00022801"/>
    </source>
</evidence>
<gene>
    <name evidence="5" type="ORF">GCM10010361_42520</name>
</gene>
<accession>A0ABP3K8C9</accession>
<evidence type="ECO:0000256" key="2">
    <source>
        <dbReference type="SAM" id="MobiDB-lite"/>
    </source>
</evidence>
<feature type="compositionally biased region" description="Low complexity" evidence="2">
    <location>
        <begin position="254"/>
        <end position="265"/>
    </location>
</feature>
<sequence>MIRTWARRCGRIRRCVPVWRPLPAVEGETFRGFARQLFVLVLPGIWVAGVLAWELAGPGDGRPLQLLAAAPAIACAGSGRRECVLLGGVCALLALVPFGPGSGTDPPATRPATCAAVLTVVAASYLTAGRRARLLRELDRTRDVAEAAQRLVLRPLPERLGSVRVAAGHLSAGEGALIGGDLYDAVVTRYGLRVVIGDVRGHGLAAIGTVSVMLGCFREAVHDEPALSGVLRRLDRTLARHLAERARAEHPASGGTAPEGPAAGGPAAEEFVTVLVLQLAPSGEFTALNCGHPWPYRFSSGTAEPVAEDAPLPPLGLFPLPDRLRPLAGRLADGEGLLLYTDGAEDARDADGAFFPLETELRACLSGEVAPAPRALVTAVRDRIVRHAAGRLTDDVALLALAPGRPRAAPAEGPRVPAQGAPRTPDVPRGQHGSHPV</sequence>
<comment type="caution">
    <text evidence="5">The sequence shown here is derived from an EMBL/GenBank/DDBJ whole genome shotgun (WGS) entry which is preliminary data.</text>
</comment>
<dbReference type="InterPro" id="IPR001932">
    <property type="entry name" value="PPM-type_phosphatase-like_dom"/>
</dbReference>
<dbReference type="InterPro" id="IPR052016">
    <property type="entry name" value="Bact_Sigma-Reg"/>
</dbReference>
<protein>
    <submittedName>
        <fullName evidence="5">PP2C family protein-serine/threonine phosphatase</fullName>
    </submittedName>
</protein>
<dbReference type="Gene3D" id="3.60.40.10">
    <property type="entry name" value="PPM-type phosphatase domain"/>
    <property type="match status" value="1"/>
</dbReference>
<reference evidence="6" key="1">
    <citation type="journal article" date="2019" name="Int. J. Syst. Evol. Microbiol.">
        <title>The Global Catalogue of Microorganisms (GCM) 10K type strain sequencing project: providing services to taxonomists for standard genome sequencing and annotation.</title>
        <authorList>
            <consortium name="The Broad Institute Genomics Platform"/>
            <consortium name="The Broad Institute Genome Sequencing Center for Infectious Disease"/>
            <person name="Wu L."/>
            <person name="Ma J."/>
        </authorList>
    </citation>
    <scope>NUCLEOTIDE SEQUENCE [LARGE SCALE GENOMIC DNA]</scope>
    <source>
        <strain evidence="6">JCM 4805</strain>
    </source>
</reference>
<feature type="compositionally biased region" description="Low complexity" evidence="2">
    <location>
        <begin position="406"/>
        <end position="418"/>
    </location>
</feature>
<feature type="region of interest" description="Disordered" evidence="2">
    <location>
        <begin position="245"/>
        <end position="265"/>
    </location>
</feature>
<feature type="region of interest" description="Disordered" evidence="2">
    <location>
        <begin position="406"/>
        <end position="437"/>
    </location>
</feature>
<keyword evidence="3" id="KW-0472">Membrane</keyword>
<dbReference type="InterPro" id="IPR036457">
    <property type="entry name" value="PPM-type-like_dom_sf"/>
</dbReference>
<name>A0ABP3K8C9_9ACTN</name>
<feature type="domain" description="PPM-type phosphatase" evidence="4">
    <location>
        <begin position="163"/>
        <end position="403"/>
    </location>
</feature>
<keyword evidence="3" id="KW-1133">Transmembrane helix</keyword>
<keyword evidence="1" id="KW-0378">Hydrolase</keyword>
<feature type="transmembrane region" description="Helical" evidence="3">
    <location>
        <begin position="37"/>
        <end position="56"/>
    </location>
</feature>
<proteinExistence type="predicted"/>
<evidence type="ECO:0000259" key="4">
    <source>
        <dbReference type="SMART" id="SM00331"/>
    </source>
</evidence>
<dbReference type="PANTHER" id="PTHR43156:SF2">
    <property type="entry name" value="STAGE II SPORULATION PROTEIN E"/>
    <property type="match status" value="1"/>
</dbReference>
<organism evidence="5 6">
    <name type="scientific">Streptomyces olivaceiscleroticus</name>
    <dbReference type="NCBI Taxonomy" id="68245"/>
    <lineage>
        <taxon>Bacteria</taxon>
        <taxon>Bacillati</taxon>
        <taxon>Actinomycetota</taxon>
        <taxon>Actinomycetes</taxon>
        <taxon>Kitasatosporales</taxon>
        <taxon>Streptomycetaceae</taxon>
        <taxon>Streptomyces</taxon>
    </lineage>
</organism>
<evidence type="ECO:0000256" key="3">
    <source>
        <dbReference type="SAM" id="Phobius"/>
    </source>
</evidence>
<dbReference type="PANTHER" id="PTHR43156">
    <property type="entry name" value="STAGE II SPORULATION PROTEIN E-RELATED"/>
    <property type="match status" value="1"/>
</dbReference>
<keyword evidence="3" id="KW-0812">Transmembrane</keyword>
<dbReference type="RefSeq" id="WP_346096669.1">
    <property type="nucleotide sequence ID" value="NZ_BAAABY010000030.1"/>
</dbReference>
<keyword evidence="6" id="KW-1185">Reference proteome</keyword>
<evidence type="ECO:0000313" key="5">
    <source>
        <dbReference type="EMBL" id="GAA0473692.1"/>
    </source>
</evidence>
<evidence type="ECO:0000313" key="6">
    <source>
        <dbReference type="Proteomes" id="UP001500909"/>
    </source>
</evidence>